<comment type="subcellular location">
    <subcellularLocation>
        <location evidence="9">Nucleus</location>
    </subcellularLocation>
</comment>
<evidence type="ECO:0000256" key="7">
    <source>
        <dbReference type="ARBA" id="ARBA00023170"/>
    </source>
</evidence>
<evidence type="ECO:0000256" key="1">
    <source>
        <dbReference type="ARBA" id="ARBA00022723"/>
    </source>
</evidence>
<dbReference type="InterPro" id="IPR001723">
    <property type="entry name" value="Nuclear_hrmn_rcpt"/>
</dbReference>
<dbReference type="CDD" id="cd06950">
    <property type="entry name" value="NR_LBD_Tlx_PNR_like"/>
    <property type="match status" value="1"/>
</dbReference>
<dbReference type="SUPFAM" id="SSF57716">
    <property type="entry name" value="Glucocorticoid receptor-like (DNA-binding domain)"/>
    <property type="match status" value="1"/>
</dbReference>
<dbReference type="InterPro" id="IPR001628">
    <property type="entry name" value="Znf_hrmn_rcpt"/>
</dbReference>
<dbReference type="Proteomes" id="UP000225706">
    <property type="component" value="Unassembled WGS sequence"/>
</dbReference>
<dbReference type="InterPro" id="IPR035500">
    <property type="entry name" value="NHR-like_dom_sf"/>
</dbReference>
<dbReference type="Pfam" id="PF00104">
    <property type="entry name" value="Hormone_recep"/>
    <property type="match status" value="1"/>
</dbReference>
<dbReference type="FunFam" id="3.30.50.10:FF:000058">
    <property type="entry name" value="Nuclear Hormone Receptor family"/>
    <property type="match status" value="1"/>
</dbReference>
<dbReference type="PRINTS" id="PR00047">
    <property type="entry name" value="STROIDFINGER"/>
</dbReference>
<dbReference type="EMBL" id="LSMT01000186">
    <property type="protein sequence ID" value="PFX24106.1"/>
    <property type="molecule type" value="Genomic_DNA"/>
</dbReference>
<dbReference type="Pfam" id="PF00105">
    <property type="entry name" value="zf-C4"/>
    <property type="match status" value="1"/>
</dbReference>
<dbReference type="PANTHER" id="PTHR24083">
    <property type="entry name" value="NUCLEAR HORMONE RECEPTOR"/>
    <property type="match status" value="1"/>
</dbReference>
<evidence type="ECO:0000259" key="10">
    <source>
        <dbReference type="PROSITE" id="PS51030"/>
    </source>
</evidence>
<feature type="domain" description="Nuclear receptor" evidence="10">
    <location>
        <begin position="19"/>
        <end position="94"/>
    </location>
</feature>
<keyword evidence="1 9" id="KW-0479">Metal-binding</keyword>
<proteinExistence type="inferred from homology"/>
<organism evidence="12 13">
    <name type="scientific">Stylophora pistillata</name>
    <name type="common">Smooth cauliflower coral</name>
    <dbReference type="NCBI Taxonomy" id="50429"/>
    <lineage>
        <taxon>Eukaryota</taxon>
        <taxon>Metazoa</taxon>
        <taxon>Cnidaria</taxon>
        <taxon>Anthozoa</taxon>
        <taxon>Hexacorallia</taxon>
        <taxon>Scleractinia</taxon>
        <taxon>Astrocoeniina</taxon>
        <taxon>Pocilloporidae</taxon>
        <taxon>Stylophora</taxon>
    </lineage>
</organism>
<evidence type="ECO:0000256" key="3">
    <source>
        <dbReference type="ARBA" id="ARBA00022833"/>
    </source>
</evidence>
<keyword evidence="7 9" id="KW-0675">Receptor</keyword>
<evidence type="ECO:0000256" key="9">
    <source>
        <dbReference type="RuleBase" id="RU004334"/>
    </source>
</evidence>
<dbReference type="GO" id="GO:0008270">
    <property type="term" value="F:zinc ion binding"/>
    <property type="evidence" value="ECO:0007669"/>
    <property type="project" value="UniProtKB-KW"/>
</dbReference>
<dbReference type="SUPFAM" id="SSF48508">
    <property type="entry name" value="Nuclear receptor ligand-binding domain"/>
    <property type="match status" value="1"/>
</dbReference>
<accession>A0A2B4S3X2</accession>
<feature type="domain" description="NR LBD" evidence="11">
    <location>
        <begin position="179"/>
        <end position="412"/>
    </location>
</feature>
<dbReference type="FunFam" id="1.10.565.10:FF:000011">
    <property type="entry name" value="Nuclear receptor subfamily 5, group A, member 2"/>
    <property type="match status" value="1"/>
</dbReference>
<dbReference type="SMART" id="SM00430">
    <property type="entry name" value="HOLI"/>
    <property type="match status" value="1"/>
</dbReference>
<keyword evidence="4 9" id="KW-0805">Transcription regulation</keyword>
<reference evidence="13" key="1">
    <citation type="journal article" date="2017" name="bioRxiv">
        <title>Comparative analysis of the genomes of Stylophora pistillata and Acropora digitifera provides evidence for extensive differences between species of corals.</title>
        <authorList>
            <person name="Voolstra C.R."/>
            <person name="Li Y."/>
            <person name="Liew Y.J."/>
            <person name="Baumgarten S."/>
            <person name="Zoccola D."/>
            <person name="Flot J.-F."/>
            <person name="Tambutte S."/>
            <person name="Allemand D."/>
            <person name="Aranda M."/>
        </authorList>
    </citation>
    <scope>NUCLEOTIDE SEQUENCE [LARGE SCALE GENOMIC DNA]</scope>
</reference>
<evidence type="ECO:0000259" key="11">
    <source>
        <dbReference type="PROSITE" id="PS51843"/>
    </source>
</evidence>
<evidence type="ECO:0000313" key="13">
    <source>
        <dbReference type="Proteomes" id="UP000225706"/>
    </source>
</evidence>
<keyword evidence="2 9" id="KW-0863">Zinc-finger</keyword>
<evidence type="ECO:0000313" key="12">
    <source>
        <dbReference type="EMBL" id="PFX24106.1"/>
    </source>
</evidence>
<dbReference type="GO" id="GO:0043565">
    <property type="term" value="F:sequence-specific DNA binding"/>
    <property type="evidence" value="ECO:0007669"/>
    <property type="project" value="InterPro"/>
</dbReference>
<dbReference type="AlphaFoldDB" id="A0A2B4S3X2"/>
<dbReference type="CDD" id="cd07164">
    <property type="entry name" value="NR_DBD_PNR_like_1"/>
    <property type="match status" value="1"/>
</dbReference>
<dbReference type="InterPro" id="IPR050274">
    <property type="entry name" value="Nuclear_hormone_rcpt_NR2"/>
</dbReference>
<protein>
    <submittedName>
        <fullName evidence="12">Nuclear receptor subfamily 2 group E member 1</fullName>
    </submittedName>
</protein>
<keyword evidence="3 9" id="KW-0862">Zinc</keyword>
<dbReference type="PRINTS" id="PR00398">
    <property type="entry name" value="STRDHORMONER"/>
</dbReference>
<evidence type="ECO:0000256" key="2">
    <source>
        <dbReference type="ARBA" id="ARBA00022771"/>
    </source>
</evidence>
<dbReference type="STRING" id="50429.A0A2B4S3X2"/>
<keyword evidence="5 9" id="KW-0238">DNA-binding</keyword>
<dbReference type="PROSITE" id="PS00031">
    <property type="entry name" value="NUCLEAR_REC_DBD_1"/>
    <property type="match status" value="1"/>
</dbReference>
<dbReference type="GO" id="GO:0003700">
    <property type="term" value="F:DNA-binding transcription factor activity"/>
    <property type="evidence" value="ECO:0007669"/>
    <property type="project" value="InterPro"/>
</dbReference>
<dbReference type="Gene3D" id="3.30.50.10">
    <property type="entry name" value="Erythroid Transcription Factor GATA-1, subunit A"/>
    <property type="match status" value="1"/>
</dbReference>
<dbReference type="OrthoDB" id="10045640at2759"/>
<evidence type="ECO:0000256" key="8">
    <source>
        <dbReference type="ARBA" id="ARBA00023242"/>
    </source>
</evidence>
<name>A0A2B4S3X2_STYPI</name>
<evidence type="ECO:0000256" key="4">
    <source>
        <dbReference type="ARBA" id="ARBA00023015"/>
    </source>
</evidence>
<dbReference type="InterPro" id="IPR000536">
    <property type="entry name" value="Nucl_hrmn_rcpt_lig-bd"/>
</dbReference>
<comment type="caution">
    <text evidence="12">The sequence shown here is derived from an EMBL/GenBank/DDBJ whole genome shotgun (WGS) entry which is preliminary data.</text>
</comment>
<gene>
    <name evidence="12" type="primary">Nr2e1</name>
    <name evidence="12" type="ORF">AWC38_SpisGene11323</name>
</gene>
<keyword evidence="8 9" id="KW-0539">Nucleus</keyword>
<keyword evidence="13" id="KW-1185">Reference proteome</keyword>
<dbReference type="PROSITE" id="PS51843">
    <property type="entry name" value="NR_LBD"/>
    <property type="match status" value="1"/>
</dbReference>
<dbReference type="SMART" id="SM00399">
    <property type="entry name" value="ZnF_C4"/>
    <property type="match status" value="1"/>
</dbReference>
<dbReference type="Gene3D" id="1.10.565.10">
    <property type="entry name" value="Retinoid X Receptor"/>
    <property type="match status" value="1"/>
</dbReference>
<keyword evidence="6 9" id="KW-0804">Transcription</keyword>
<comment type="similarity">
    <text evidence="9">Belongs to the nuclear hormone receptor family.</text>
</comment>
<dbReference type="GO" id="GO:0005634">
    <property type="term" value="C:nucleus"/>
    <property type="evidence" value="ECO:0007669"/>
    <property type="project" value="UniProtKB-SubCell"/>
</dbReference>
<evidence type="ECO:0000256" key="5">
    <source>
        <dbReference type="ARBA" id="ARBA00023125"/>
    </source>
</evidence>
<dbReference type="PROSITE" id="PS51030">
    <property type="entry name" value="NUCLEAR_REC_DBD_2"/>
    <property type="match status" value="1"/>
</dbReference>
<dbReference type="InterPro" id="IPR013088">
    <property type="entry name" value="Znf_NHR/GATA"/>
</dbReference>
<sequence length="412" mass="46779">MADADVLGARRGKSEAKQTVLCKVCGDRASGKHYGVLTCDGCRGFFKRSIRRDLAYQCKENNSCPIDVARRNQCQACRLKKCFEVRMNRDAVQHERAPRTNQFKQASNEEIRCKPLKRKHNSYEQENMDLPPGQIHVTPKKEKLLDSPVTPEPIFYRNSPPRYSMEHKSLFLVGYSKAESPKDVPVAVSVPTATAMTPPHTPQHGQQVPYSIMYFSSPEMLHESAVRILFMTVKWVRNIPTFFDLPFRDQAILLEEGWSELFILSVAQWNLPVEIGTLLAAAGLNPERDNSDKSVCGTGEIKAMKNIVERFKAANIDQTEYACLKAILLFKPDIRGLRAPGHVEQLQDQAQGMLGEYDRQTYPNQQVRFGRLLLILPGLRVLSAKCIEQMFFRGTLDNIPMERLLSDMFKSA</sequence>
<evidence type="ECO:0000256" key="6">
    <source>
        <dbReference type="ARBA" id="ARBA00023163"/>
    </source>
</evidence>